<evidence type="ECO:0000313" key="2">
    <source>
        <dbReference type="Proteomes" id="UP001529085"/>
    </source>
</evidence>
<dbReference type="RefSeq" id="WP_278004249.1">
    <property type="nucleotide sequence ID" value="NZ_JARSBN010000001.1"/>
</dbReference>
<protein>
    <submittedName>
        <fullName evidence="1">Nucleotidyltransferase family protein</fullName>
    </submittedName>
</protein>
<dbReference type="Pfam" id="PF14907">
    <property type="entry name" value="NTP_transf_5"/>
    <property type="match status" value="1"/>
</dbReference>
<name>A0ABT6FYB7_9FLAO</name>
<dbReference type="InterPro" id="IPR039498">
    <property type="entry name" value="NTP_transf_5"/>
</dbReference>
<reference evidence="1 2" key="1">
    <citation type="submission" date="2023-03" db="EMBL/GenBank/DDBJ databases">
        <title>Strain YYF002 represents a novel species in the genus Winogradskyella isolated from seawater.</title>
        <authorList>
            <person name="Fu Z.-Y."/>
        </authorList>
    </citation>
    <scope>NUCLEOTIDE SEQUENCE [LARGE SCALE GENOMIC DNA]</scope>
    <source>
        <strain evidence="1 2">YYF002</strain>
    </source>
</reference>
<gene>
    <name evidence="1" type="ORF">P7122_02790</name>
</gene>
<evidence type="ECO:0000313" key="1">
    <source>
        <dbReference type="EMBL" id="MDG4714785.1"/>
    </source>
</evidence>
<comment type="caution">
    <text evidence="1">The sequence shown here is derived from an EMBL/GenBank/DDBJ whole genome shotgun (WGS) entry which is preliminary data.</text>
</comment>
<dbReference type="Proteomes" id="UP001529085">
    <property type="component" value="Unassembled WGS sequence"/>
</dbReference>
<organism evidence="1 2">
    <name type="scientific">Winogradskyella marincola</name>
    <dbReference type="NCBI Taxonomy" id="3037795"/>
    <lineage>
        <taxon>Bacteria</taxon>
        <taxon>Pseudomonadati</taxon>
        <taxon>Bacteroidota</taxon>
        <taxon>Flavobacteriia</taxon>
        <taxon>Flavobacteriales</taxon>
        <taxon>Flavobacteriaceae</taxon>
        <taxon>Winogradskyella</taxon>
    </lineage>
</organism>
<dbReference type="EMBL" id="JARSBN010000001">
    <property type="protein sequence ID" value="MDG4714785.1"/>
    <property type="molecule type" value="Genomic_DNA"/>
</dbReference>
<accession>A0ABT6FYB7</accession>
<keyword evidence="2" id="KW-1185">Reference proteome</keyword>
<proteinExistence type="predicted"/>
<sequence>MGNLITTYQNIADILSFDVSKDALEKTLKNDNFDWDNIVVEGSKHLVLPAIYCQLKKKQLTHLLPQELDVYLKDITTLNKNRNTEVIKQISVLSELLNTHNIDHVFLKGAALISGNYYENISERMLGDIDILIPQQQLDEAFKLLNNNSYYPIDQTLGNDFFEHKHLPRLKTDTYICAVELHRKLFVSHKEKNLSTSSILASRNIVNGISIPSAKHLLHHNILNYQINDHGKLYNSISFRPAYDTIVLLTKCKASAIKHTKTIRTYFSILGLFFRDINKSSKSTSFIAKFYLYKLKHPKFYKFWNKLLKRTHFLLLITNRIPYFIFNNAYRTAVIKDRKRIFIYFRSVLSNSK</sequence>